<dbReference type="EMBL" id="CP022530">
    <property type="protein sequence ID" value="ASP38587.1"/>
    <property type="molecule type" value="Genomic_DNA"/>
</dbReference>
<comment type="similarity">
    <text evidence="1">Belongs to the flagella basal body rod proteins family.</text>
</comment>
<dbReference type="RefSeq" id="WP_094059777.1">
    <property type="nucleotide sequence ID" value="NZ_CP022530.1"/>
</dbReference>
<evidence type="ECO:0000259" key="3">
    <source>
        <dbReference type="Pfam" id="PF06429"/>
    </source>
</evidence>
<evidence type="ECO:0000313" key="5">
    <source>
        <dbReference type="Proteomes" id="UP000202440"/>
    </source>
</evidence>
<feature type="compositionally biased region" description="Polar residues" evidence="2">
    <location>
        <begin position="27"/>
        <end position="40"/>
    </location>
</feature>
<name>A0A222FHP6_9GAMM</name>
<dbReference type="AlphaFoldDB" id="A0A222FHP6"/>
<keyword evidence="5" id="KW-1185">Reference proteome</keyword>
<dbReference type="KEGG" id="bsan:CHH28_07820"/>
<feature type="domain" description="Flagellar basal-body/hook protein C-terminal" evidence="3">
    <location>
        <begin position="50"/>
        <end position="80"/>
    </location>
</feature>
<proteinExistence type="inferred from homology"/>
<evidence type="ECO:0000256" key="2">
    <source>
        <dbReference type="SAM" id="MobiDB-lite"/>
    </source>
</evidence>
<dbReference type="Pfam" id="PF06429">
    <property type="entry name" value="Flg_bbr_C"/>
    <property type="match status" value="1"/>
</dbReference>
<dbReference type="Proteomes" id="UP000202440">
    <property type="component" value="Chromosome"/>
</dbReference>
<organism evidence="4 5">
    <name type="scientific">Bacterioplanes sanyensis</name>
    <dbReference type="NCBI Taxonomy" id="1249553"/>
    <lineage>
        <taxon>Bacteria</taxon>
        <taxon>Pseudomonadati</taxon>
        <taxon>Pseudomonadota</taxon>
        <taxon>Gammaproteobacteria</taxon>
        <taxon>Oceanospirillales</taxon>
        <taxon>Oceanospirillaceae</taxon>
        <taxon>Bacterioplanes</taxon>
    </lineage>
</organism>
<dbReference type="OrthoDB" id="6121520at2"/>
<dbReference type="InterPro" id="IPR010930">
    <property type="entry name" value="Flg_bb/hook_C_dom"/>
</dbReference>
<evidence type="ECO:0000256" key="1">
    <source>
        <dbReference type="ARBA" id="ARBA00009677"/>
    </source>
</evidence>
<accession>A0A222FHP6</accession>
<protein>
    <recommendedName>
        <fullName evidence="3">Flagellar basal-body/hook protein C-terminal domain-containing protein</fullName>
    </recommendedName>
</protein>
<gene>
    <name evidence="4" type="ORF">CHH28_07820</name>
</gene>
<evidence type="ECO:0000313" key="4">
    <source>
        <dbReference type="EMBL" id="ASP38587.1"/>
    </source>
</evidence>
<sequence>MNIGSTTGSAFTSATTGIAQGMEQVRQAAQQVNDATTTRPVQDAPEVSEGLVNLREGERQVEANAKVLEAADQQLGTLIDIQA</sequence>
<feature type="region of interest" description="Disordered" evidence="2">
    <location>
        <begin position="25"/>
        <end position="46"/>
    </location>
</feature>
<reference evidence="4 5" key="1">
    <citation type="submission" date="2017-07" db="EMBL/GenBank/DDBJ databases">
        <title>Annotated genome sequence of Bacterioplanes sanyensis isolated from Red Sea.</title>
        <authorList>
            <person name="Rehman Z.U."/>
        </authorList>
    </citation>
    <scope>NUCLEOTIDE SEQUENCE [LARGE SCALE GENOMIC DNA]</scope>
    <source>
        <strain evidence="4 5">NV9</strain>
    </source>
</reference>